<feature type="transmembrane region" description="Helical" evidence="1">
    <location>
        <begin position="6"/>
        <end position="28"/>
    </location>
</feature>
<protein>
    <submittedName>
        <fullName evidence="2">Uncharacterized protein</fullName>
    </submittedName>
</protein>
<evidence type="ECO:0000256" key="1">
    <source>
        <dbReference type="SAM" id="Phobius"/>
    </source>
</evidence>
<accession>A0A481Z4E0</accession>
<reference evidence="2" key="1">
    <citation type="journal article" date="2019" name="MBio">
        <title>Virus Genomes from Deep Sea Sediments Expand the Ocean Megavirome and Support Independent Origins of Viral Gigantism.</title>
        <authorList>
            <person name="Backstrom D."/>
            <person name="Yutin N."/>
            <person name="Jorgensen S.L."/>
            <person name="Dharamshi J."/>
            <person name="Homa F."/>
            <person name="Zaremba-Niedwiedzka K."/>
            <person name="Spang A."/>
            <person name="Wolf Y.I."/>
            <person name="Koonin E.V."/>
            <person name="Ettema T.J."/>
        </authorList>
    </citation>
    <scope>NUCLEOTIDE SEQUENCE</scope>
</reference>
<evidence type="ECO:0000313" key="2">
    <source>
        <dbReference type="EMBL" id="QBK90734.1"/>
    </source>
</evidence>
<keyword evidence="1" id="KW-1133">Transmembrane helix</keyword>
<organism evidence="2">
    <name type="scientific">Pithovirus LCPAC201</name>
    <dbReference type="NCBI Taxonomy" id="2506591"/>
    <lineage>
        <taxon>Viruses</taxon>
        <taxon>Pithoviruses</taxon>
    </lineage>
</organism>
<feature type="transmembrane region" description="Helical" evidence="1">
    <location>
        <begin position="40"/>
        <end position="63"/>
    </location>
</feature>
<gene>
    <name evidence="2" type="ORF">LCPAC201_00350</name>
</gene>
<proteinExistence type="predicted"/>
<keyword evidence="1" id="KW-0472">Membrane</keyword>
<keyword evidence="1" id="KW-0812">Transmembrane</keyword>
<sequence>MPGKSLLWAAALVGLVALILIIVAIIVIRQTWNDPERRELGMIWLYLAAGTIFVAALMTAIAAELRPNLCRLPYSNQIITTSKLAV</sequence>
<dbReference type="EMBL" id="MK500498">
    <property type="protein sequence ID" value="QBK90734.1"/>
    <property type="molecule type" value="Genomic_DNA"/>
</dbReference>
<name>A0A481Z4E0_9VIRU</name>